<dbReference type="Pfam" id="PF03101">
    <property type="entry name" value="FAR1"/>
    <property type="match status" value="1"/>
</dbReference>
<feature type="domain" description="WRKY" evidence="1">
    <location>
        <begin position="165"/>
        <end position="250"/>
    </location>
</feature>
<dbReference type="InterPro" id="IPR003657">
    <property type="entry name" value="WRKY_dom"/>
</dbReference>
<dbReference type="InterPro" id="IPR004330">
    <property type="entry name" value="FAR1_DNA_bnd_dom"/>
</dbReference>
<name>A0ABQ5E5L8_9ASTR</name>
<reference evidence="2" key="1">
    <citation type="journal article" date="2022" name="Int. J. Mol. Sci.">
        <title>Draft Genome of Tanacetum Coccineum: Genomic Comparison of Closely Related Tanacetum-Family Plants.</title>
        <authorList>
            <person name="Yamashiro T."/>
            <person name="Shiraishi A."/>
            <person name="Nakayama K."/>
            <person name="Satake H."/>
        </authorList>
    </citation>
    <scope>NUCLEOTIDE SEQUENCE</scope>
</reference>
<evidence type="ECO:0000313" key="2">
    <source>
        <dbReference type="EMBL" id="GJT46161.1"/>
    </source>
</evidence>
<dbReference type="EMBL" id="BQNB010015961">
    <property type="protein sequence ID" value="GJT46161.1"/>
    <property type="molecule type" value="Genomic_DNA"/>
</dbReference>
<comment type="caution">
    <text evidence="2">The sequence shown here is derived from an EMBL/GenBank/DDBJ whole genome shotgun (WGS) entry which is preliminary data.</text>
</comment>
<dbReference type="Pfam" id="PF10551">
    <property type="entry name" value="MULE"/>
    <property type="match status" value="1"/>
</dbReference>
<organism evidence="2 3">
    <name type="scientific">Tanacetum coccineum</name>
    <dbReference type="NCBI Taxonomy" id="301880"/>
    <lineage>
        <taxon>Eukaryota</taxon>
        <taxon>Viridiplantae</taxon>
        <taxon>Streptophyta</taxon>
        <taxon>Embryophyta</taxon>
        <taxon>Tracheophyta</taxon>
        <taxon>Spermatophyta</taxon>
        <taxon>Magnoliopsida</taxon>
        <taxon>eudicotyledons</taxon>
        <taxon>Gunneridae</taxon>
        <taxon>Pentapetalae</taxon>
        <taxon>asterids</taxon>
        <taxon>campanulids</taxon>
        <taxon>Asterales</taxon>
        <taxon>Asteraceae</taxon>
        <taxon>Asteroideae</taxon>
        <taxon>Anthemideae</taxon>
        <taxon>Anthemidinae</taxon>
        <taxon>Tanacetum</taxon>
    </lineage>
</organism>
<dbReference type="PANTHER" id="PTHR47718">
    <property type="entry name" value="OS01G0519700 PROTEIN"/>
    <property type="match status" value="1"/>
</dbReference>
<dbReference type="Proteomes" id="UP001151760">
    <property type="component" value="Unassembled WGS sequence"/>
</dbReference>
<dbReference type="PROSITE" id="PS50811">
    <property type="entry name" value="WRKY"/>
    <property type="match status" value="1"/>
</dbReference>
<sequence length="699" mass="80866">MTLNNFNLITNLGVIHHEMFWVQINASTLLGLPSQAKQSKRNTTGIVSRGFMSSENHRRRHKKIDEEEVNKLIDLNKDIIKQENEVRLDGDDVLPDVADPNIVMEEVTECMRTPRATLYETHETPRGSIYWEPHVEGIPIPVEGTYYDTIDEALDMYTKYAEMAGFEIKKGGQRLTKSGAVQHKYIYCNKEGVPKGINVDTLDPEYNDKQKRNTTTHVTGCKARIRLVRNTVNGRYKLEQFQPKHNHMLIPKEYKHFTKKQRKMNQSEKMFVVKAATNKIGATRAHNLLCSMKGGYEYVHGTTDDFKNHQRDVNVFIGESDAQMLINKMENRKMYVPNFTFQYRVENSELVAMFWADEVAKCNYKEFGDIVSFDATFNSNKYNMKFVPFIGIDNHGKCVTLGSGMLLHEDTKSYTWLLNAFMTAFSHEPTMIVTDQDGAMKRAIEAVFKKAKHRLCMWHIMQKILSKICKEIYDETNFKERFDKIVWNMFIEPLKFEEKWSELIEDFGLQSHKWSESENSFFKSFTSPGATLVSFMMSYESAMERQRYRQEALDFKTIEAAPKCETKLAIELHAARVYTRTIFLLVQTEINEVHFEALDKGHNTPDLRRQRNRYGEKNLTIERLTNEAKFLVDDSLFLLSKDEGNMGADVEKLKILLDEVKADMPNPPSRNIGDVIGGIFSITKPNQIDVQNPTKAVNK</sequence>
<evidence type="ECO:0000259" key="1">
    <source>
        <dbReference type="PROSITE" id="PS50811"/>
    </source>
</evidence>
<proteinExistence type="predicted"/>
<accession>A0ABQ5E5L8</accession>
<reference evidence="2" key="2">
    <citation type="submission" date="2022-01" db="EMBL/GenBank/DDBJ databases">
        <authorList>
            <person name="Yamashiro T."/>
            <person name="Shiraishi A."/>
            <person name="Satake H."/>
            <person name="Nakayama K."/>
        </authorList>
    </citation>
    <scope>NUCLEOTIDE SEQUENCE</scope>
</reference>
<protein>
    <submittedName>
        <fullName evidence="2">FAR1-related sequence 5-like protein</fullName>
    </submittedName>
</protein>
<dbReference type="InterPro" id="IPR018289">
    <property type="entry name" value="MULE_transposase_dom"/>
</dbReference>
<keyword evidence="3" id="KW-1185">Reference proteome</keyword>
<dbReference type="PANTHER" id="PTHR47718:SF12">
    <property type="entry name" value="PROTEIN FAR1-RELATED SEQUENCE"/>
    <property type="match status" value="1"/>
</dbReference>
<evidence type="ECO:0000313" key="3">
    <source>
        <dbReference type="Proteomes" id="UP001151760"/>
    </source>
</evidence>
<gene>
    <name evidence="2" type="ORF">Tco_0954876</name>
</gene>